<evidence type="ECO:0000256" key="1">
    <source>
        <dbReference type="SAM" id="Coils"/>
    </source>
</evidence>
<accession>A0ABT7IHB0</accession>
<proteinExistence type="predicted"/>
<sequence length="1170" mass="130736">MTLIALNRPVRSDYRLERVHMFPGRHLGEQELDRQQAWADARLSPLLLHRHPGIVHGLTLADESLDSVTVTPGLAVAANGRTIHLFSELKTGWQALIEQYLESVASDDATGIYYLTLSQDLRHVDSPRVEPCQRAEFDPTRDSQLVTVTTVSLRRLAIAGTAASDLDRSLIENRIAAAGVSGELLENHPDSVPVALVCVAPGDGDAPEVKWVSPEAGRYMATADSGYQVLLAQTKTAINRVMEKLRSSGASGPTEQHLFLRSNLGLDYLPAAGQLPVSWLHSPDSAEVKMTGLPEHIGLDMIPVPEDRIPDLIHRHLPSRPVNLTRPGGERLRLLLALNPVDYRPDLLDIPPTDRRLEDDLYRYQMRAHRAWMRWKSQFYHLYHIVPSHEPPVGRTEEERALERIIHDPDRLGDLGLPKAENAPVTPDTFFTELKQNQDGGSETPAYPYNQPQPEPPEDYRAWLAGQPNDASQSPDAQEPDEDGLVVRYAALLVNIEETRNQIRNLTSRGGRLRDFLLLQRQQLDVQSASLSALARGVASGTNAAKGKGALQYSYALSPDAYNVTGTRESERSYGGISKALLGSGVRKRSSMELLEKSAVKRASVQGDTLLRRNPDNTSAIEIMAQTHGQALAPLDGNTPVMKQSFTPFVSGFTVMEDASPAAAQYQKNHAKLLELNTLADQQLDKGDSKSLNKLFKPEQLVDPGKLNTEKDDTNTIIKDQYDALLDAGKALTRWIKGTESRFNRLERKREAKISQLNRLEAEAEKLSASIRIAREKLDSLAQVMDERKGDYTLAQQLLMEDWQRVQKRNEERSRILTTGIRGLWYIRVRSAEASLPAADPLALRFRQGNDEMPACDPDRTVELPESLAGFLDTVAEIPVSDWVALQPVIPRVPLNLNTSVLQQYRKIRLQEKQQKQEVGQISTALQGRLKTLRLNNRALLTGMTQKVFPAKSDSMRQTQQESARVLTLEDAISSKSVLLRKKAQELLNNLELAQSCLLQHLRGLSGSLRLTWGQLAEDDRLRVADVSRWPGLERAEKEDFNRVRTLSELVDWWFRQLDDQPASESRQAMENMIRATLIVASLGDPEDIVRGQVTAPPRLIKPGERLSVRLNRFPLPGTELQLLDELQRVSAVLAVEDQVADSTEVTITRVLQKNIRISSQSTVIGKLRR</sequence>
<evidence type="ECO:0000313" key="4">
    <source>
        <dbReference type="Proteomes" id="UP001227964"/>
    </source>
</evidence>
<name>A0ABT7IHB0_9GAMM</name>
<dbReference type="RefSeq" id="WP_285393422.1">
    <property type="nucleotide sequence ID" value="NZ_JASSVS010000014.1"/>
</dbReference>
<evidence type="ECO:0000256" key="2">
    <source>
        <dbReference type="SAM" id="MobiDB-lite"/>
    </source>
</evidence>
<organism evidence="3 4">
    <name type="scientific">Marinobacter azerbaijanicus</name>
    <dbReference type="NCBI Taxonomy" id="3050455"/>
    <lineage>
        <taxon>Bacteria</taxon>
        <taxon>Pseudomonadati</taxon>
        <taxon>Pseudomonadota</taxon>
        <taxon>Gammaproteobacteria</taxon>
        <taxon>Pseudomonadales</taxon>
        <taxon>Marinobacteraceae</taxon>
        <taxon>Marinobacter</taxon>
    </lineage>
</organism>
<feature type="region of interest" description="Disordered" evidence="2">
    <location>
        <begin position="435"/>
        <end position="481"/>
    </location>
</feature>
<protein>
    <submittedName>
        <fullName evidence="3">Uncharacterized protein</fullName>
    </submittedName>
</protein>
<evidence type="ECO:0000313" key="3">
    <source>
        <dbReference type="EMBL" id="MDL0433536.1"/>
    </source>
</evidence>
<keyword evidence="1" id="KW-0175">Coiled coil</keyword>
<dbReference type="EMBL" id="JASSVS010000014">
    <property type="protein sequence ID" value="MDL0433536.1"/>
    <property type="molecule type" value="Genomic_DNA"/>
</dbReference>
<comment type="caution">
    <text evidence="3">The sequence shown here is derived from an EMBL/GenBank/DDBJ whole genome shotgun (WGS) entry which is preliminary data.</text>
</comment>
<dbReference type="Proteomes" id="UP001227964">
    <property type="component" value="Unassembled WGS sequence"/>
</dbReference>
<keyword evidence="4" id="KW-1185">Reference proteome</keyword>
<reference evidence="3 4" key="1">
    <citation type="submission" date="2023-06" db="EMBL/GenBank/DDBJ databases">
        <title>Marinobacter azerbaijanicus a moderately halophilic, isolated from Urmia Lake in Azerbaijan region of Iran.</title>
        <authorList>
            <person name="Sanchez-Porro C."/>
            <person name="Aghdam E.M."/>
            <person name="Saheb S.M."/>
            <person name="Tarhriz V."/>
            <person name="Kazemi E."/>
            <person name="Ammozegar M.A."/>
            <person name="Ventosa A."/>
            <person name="Hejazi M.S."/>
        </authorList>
    </citation>
    <scope>NUCLEOTIDE SEQUENCE [LARGE SCALE GENOMIC DNA]</scope>
    <source>
        <strain evidence="3 4">TBZ242</strain>
    </source>
</reference>
<feature type="coiled-coil region" evidence="1">
    <location>
        <begin position="743"/>
        <end position="784"/>
    </location>
</feature>
<gene>
    <name evidence="3" type="ORF">QPM17_20535</name>
</gene>